<evidence type="ECO:0000313" key="2">
    <source>
        <dbReference type="Proteomes" id="UP000321436"/>
    </source>
</evidence>
<organism evidence="1 2">
    <name type="scientific">Chitinophaga cymbidii</name>
    <dbReference type="NCBI Taxonomy" id="1096750"/>
    <lineage>
        <taxon>Bacteria</taxon>
        <taxon>Pseudomonadati</taxon>
        <taxon>Bacteroidota</taxon>
        <taxon>Chitinophagia</taxon>
        <taxon>Chitinophagales</taxon>
        <taxon>Chitinophagaceae</taxon>
        <taxon>Chitinophaga</taxon>
    </lineage>
</organism>
<proteinExistence type="predicted"/>
<name>A0A512RQ18_9BACT</name>
<protein>
    <submittedName>
        <fullName evidence="1">Uncharacterized protein</fullName>
    </submittedName>
</protein>
<accession>A0A512RQ18</accession>
<dbReference type="AlphaFoldDB" id="A0A512RQ18"/>
<dbReference type="RefSeq" id="WP_146865693.1">
    <property type="nucleotide sequence ID" value="NZ_BKAU01000005.1"/>
</dbReference>
<keyword evidence="2" id="KW-1185">Reference proteome</keyword>
<reference evidence="1 2" key="1">
    <citation type="submission" date="2019-07" db="EMBL/GenBank/DDBJ databases">
        <title>Whole genome shotgun sequence of Chitinophaga cymbidii NBRC 109752.</title>
        <authorList>
            <person name="Hosoyama A."/>
            <person name="Uohara A."/>
            <person name="Ohji S."/>
            <person name="Ichikawa N."/>
        </authorList>
    </citation>
    <scope>NUCLEOTIDE SEQUENCE [LARGE SCALE GENOMIC DNA]</scope>
    <source>
        <strain evidence="1 2">NBRC 109752</strain>
    </source>
</reference>
<sequence>MKKLIFIKALLLLIIPIMLVAYPTPTATRVADQTFELVPGGDPEDPLDWVVIIIVPCPGTGRICAMIIFDSDIYTLAEATAAGNPAWAGLPKVNQPSSGLAADMAAALASPNDPYIAPSGRIIYKRS</sequence>
<gene>
    <name evidence="1" type="ORF">CCY01nite_40370</name>
</gene>
<comment type="caution">
    <text evidence="1">The sequence shown here is derived from an EMBL/GenBank/DDBJ whole genome shotgun (WGS) entry which is preliminary data.</text>
</comment>
<dbReference type="OrthoDB" id="712355at2"/>
<dbReference type="EMBL" id="BKAU01000005">
    <property type="protein sequence ID" value="GEP97777.1"/>
    <property type="molecule type" value="Genomic_DNA"/>
</dbReference>
<evidence type="ECO:0000313" key="1">
    <source>
        <dbReference type="EMBL" id="GEP97777.1"/>
    </source>
</evidence>
<dbReference type="Proteomes" id="UP000321436">
    <property type="component" value="Unassembled WGS sequence"/>
</dbReference>